<evidence type="ECO:0000313" key="2">
    <source>
        <dbReference type="Proteomes" id="UP000199455"/>
    </source>
</evidence>
<dbReference type="AlphaFoldDB" id="A0A1G6UFA8"/>
<reference evidence="2" key="1">
    <citation type="submission" date="2016-10" db="EMBL/GenBank/DDBJ databases">
        <authorList>
            <person name="Varghese N."/>
            <person name="Submissions S."/>
        </authorList>
    </citation>
    <scope>NUCLEOTIDE SEQUENCE [LARGE SCALE GENOMIC DNA]</scope>
    <source>
        <strain evidence="2">DSM 18609</strain>
    </source>
</reference>
<accession>A0A1G6UFA8</accession>
<name>A0A1G6UFA8_9SPHI</name>
<protein>
    <submittedName>
        <fullName evidence="1">Uncharacterized protein</fullName>
    </submittedName>
</protein>
<dbReference type="EMBL" id="FMZH01000005">
    <property type="protein sequence ID" value="SDD39277.1"/>
    <property type="molecule type" value="Genomic_DNA"/>
</dbReference>
<gene>
    <name evidence="1" type="ORF">SAMN04488024_105314</name>
</gene>
<sequence length="42" mass="4797">MAVKANKQKLVAINLPNFKDYNLQQLEIENDMRLATFLSCIG</sequence>
<dbReference type="Proteomes" id="UP000199455">
    <property type="component" value="Unassembled WGS sequence"/>
</dbReference>
<proteinExistence type="predicted"/>
<evidence type="ECO:0000313" key="1">
    <source>
        <dbReference type="EMBL" id="SDD39277.1"/>
    </source>
</evidence>
<keyword evidence="2" id="KW-1185">Reference proteome</keyword>
<organism evidence="1 2">
    <name type="scientific">Pedobacter soli</name>
    <dbReference type="NCBI Taxonomy" id="390242"/>
    <lineage>
        <taxon>Bacteria</taxon>
        <taxon>Pseudomonadati</taxon>
        <taxon>Bacteroidota</taxon>
        <taxon>Sphingobacteriia</taxon>
        <taxon>Sphingobacteriales</taxon>
        <taxon>Sphingobacteriaceae</taxon>
        <taxon>Pedobacter</taxon>
    </lineage>
</organism>